<feature type="compositionally biased region" description="Low complexity" evidence="1">
    <location>
        <begin position="131"/>
        <end position="140"/>
    </location>
</feature>
<feature type="compositionally biased region" description="Polar residues" evidence="1">
    <location>
        <begin position="191"/>
        <end position="201"/>
    </location>
</feature>
<comment type="caution">
    <text evidence="3">The sequence shown here is derived from an EMBL/GenBank/DDBJ whole genome shotgun (WGS) entry which is preliminary data.</text>
</comment>
<feature type="region of interest" description="Disordered" evidence="1">
    <location>
        <begin position="264"/>
        <end position="283"/>
    </location>
</feature>
<evidence type="ECO:0000313" key="4">
    <source>
        <dbReference type="Proteomes" id="UP001150907"/>
    </source>
</evidence>
<keyword evidence="4" id="KW-1185">Reference proteome</keyword>
<dbReference type="EMBL" id="JANBQF010000744">
    <property type="protein sequence ID" value="KAJ1999280.1"/>
    <property type="molecule type" value="Genomic_DNA"/>
</dbReference>
<name>A0A9W8B9S2_9FUNG</name>
<organism evidence="3 4">
    <name type="scientific">Coemansia thaxteri</name>
    <dbReference type="NCBI Taxonomy" id="2663907"/>
    <lineage>
        <taxon>Eukaryota</taxon>
        <taxon>Fungi</taxon>
        <taxon>Fungi incertae sedis</taxon>
        <taxon>Zoopagomycota</taxon>
        <taxon>Kickxellomycotina</taxon>
        <taxon>Kickxellomycetes</taxon>
        <taxon>Kickxellales</taxon>
        <taxon>Kickxellaceae</taxon>
        <taxon>Coemansia</taxon>
    </lineage>
</organism>
<feature type="region of interest" description="Disordered" evidence="1">
    <location>
        <begin position="101"/>
        <end position="158"/>
    </location>
</feature>
<feature type="compositionally biased region" description="Low complexity" evidence="1">
    <location>
        <begin position="177"/>
        <end position="189"/>
    </location>
</feature>
<dbReference type="Proteomes" id="UP001150907">
    <property type="component" value="Unassembled WGS sequence"/>
</dbReference>
<gene>
    <name evidence="3" type="ORF">H4R26_005135</name>
</gene>
<feature type="chain" id="PRO_5040877462" evidence="2">
    <location>
        <begin position="20"/>
        <end position="283"/>
    </location>
</feature>
<evidence type="ECO:0000256" key="2">
    <source>
        <dbReference type="SAM" id="SignalP"/>
    </source>
</evidence>
<reference evidence="3" key="1">
    <citation type="submission" date="2022-07" db="EMBL/GenBank/DDBJ databases">
        <title>Phylogenomic reconstructions and comparative analyses of Kickxellomycotina fungi.</title>
        <authorList>
            <person name="Reynolds N.K."/>
            <person name="Stajich J.E."/>
            <person name="Barry K."/>
            <person name="Grigoriev I.V."/>
            <person name="Crous P."/>
            <person name="Smith M.E."/>
        </authorList>
    </citation>
    <scope>NUCLEOTIDE SEQUENCE</scope>
    <source>
        <strain evidence="3">IMI 214461</strain>
    </source>
</reference>
<evidence type="ECO:0000313" key="3">
    <source>
        <dbReference type="EMBL" id="KAJ1999280.1"/>
    </source>
</evidence>
<protein>
    <submittedName>
        <fullName evidence="3">Uncharacterized protein</fullName>
    </submittedName>
</protein>
<accession>A0A9W8B9S2</accession>
<evidence type="ECO:0000256" key="1">
    <source>
        <dbReference type="SAM" id="MobiDB-lite"/>
    </source>
</evidence>
<proteinExistence type="predicted"/>
<sequence>MFKATFSLVYVLALVAIQAYPIAEDYQAEEYEAYAKRDGCGLFGCGGPGIHFTASNLFPSSQFIAPGFQHTTTFPDLTFSTGGGFNIPGMMPCNAMSGQSCGGAPQAMPPQAMPPQAMPPQAMPAPPPLAPQGCDQSQGQSCGGGAPQAMPPQQETPQVIPPQQETLQAMPPQQETPQAMPAPSSQAPQGCDQSQGQSYGSAPQAMPPQQMPAAPGAAPCDQAQGQACGSNVSGAPTSFNLSSSQSKSINASDYKDTTLYFNQKQAKSASSSANSNTNLNYSH</sequence>
<feature type="compositionally biased region" description="Pro residues" evidence="1">
    <location>
        <begin position="107"/>
        <end position="130"/>
    </location>
</feature>
<dbReference type="OrthoDB" id="5599123at2759"/>
<dbReference type="AlphaFoldDB" id="A0A9W8B9S2"/>
<feature type="signal peptide" evidence="2">
    <location>
        <begin position="1"/>
        <end position="19"/>
    </location>
</feature>
<feature type="compositionally biased region" description="Low complexity" evidence="1">
    <location>
        <begin position="264"/>
        <end position="276"/>
    </location>
</feature>
<keyword evidence="2" id="KW-0732">Signal</keyword>
<feature type="compositionally biased region" description="Polar residues" evidence="1">
    <location>
        <begin position="223"/>
        <end position="248"/>
    </location>
</feature>
<feature type="region of interest" description="Disordered" evidence="1">
    <location>
        <begin position="170"/>
        <end position="248"/>
    </location>
</feature>